<keyword evidence="3" id="KW-1185">Reference proteome</keyword>
<evidence type="ECO:0000256" key="1">
    <source>
        <dbReference type="SAM" id="MobiDB-lite"/>
    </source>
</evidence>
<evidence type="ECO:0000313" key="2">
    <source>
        <dbReference type="EMBL" id="KAI3403670.1"/>
    </source>
</evidence>
<feature type="region of interest" description="Disordered" evidence="1">
    <location>
        <begin position="169"/>
        <end position="190"/>
    </location>
</feature>
<name>A0AAI9WXE2_9ASCO</name>
<evidence type="ECO:0000313" key="3">
    <source>
        <dbReference type="Proteomes" id="UP001202479"/>
    </source>
</evidence>
<dbReference type="RefSeq" id="XP_049179417.1">
    <property type="nucleotide sequence ID" value="XM_049324825.1"/>
</dbReference>
<accession>A0AAI9WXE2</accession>
<proteinExistence type="predicted"/>
<comment type="caution">
    <text evidence="2">The sequence shown here is derived from an EMBL/GenBank/DDBJ whole genome shotgun (WGS) entry which is preliminary data.</text>
</comment>
<dbReference type="AlphaFoldDB" id="A0AAI9WXE2"/>
<sequence>MAPQITFVQLTDYLAVPLKLFVKPDLLPSNTSTTTINDKSPISLHNITFHKLQSREIQSLISIVSPQIRQVLYFDPLPTKLTEFRIEKLRVEVPMEVVFQVRFKMGLIEYDDARKYLSENGMDLVLKKRDFKFKEKKTEVEVLIESESSNDGDGDDTIEFTLNENGEAKSRIDKRPKRTKATAKKDNEKDKKIKERYSFSGRRIVGDIATCIRVFVQE</sequence>
<reference evidence="2" key="1">
    <citation type="journal article" date="2022" name="DNA Res.">
        <title>Genome analysis of five recently described species of the CUG-Ser clade uncovers Candida theae as a new hybrid lineage with pathogenic potential in the Candida parapsilosis species complex.</title>
        <authorList>
            <person name="Mixao V."/>
            <person name="Del Olmo V."/>
            <person name="Hegedusova E."/>
            <person name="Saus E."/>
            <person name="Pryszcz L."/>
            <person name="Cillingova A."/>
            <person name="Nosek J."/>
            <person name="Gabaldon T."/>
        </authorList>
    </citation>
    <scope>NUCLEOTIDE SEQUENCE</scope>
    <source>
        <strain evidence="2">CBS 10844</strain>
    </source>
</reference>
<organism evidence="2 3">
    <name type="scientific">Candida oxycetoniae</name>
    <dbReference type="NCBI Taxonomy" id="497107"/>
    <lineage>
        <taxon>Eukaryota</taxon>
        <taxon>Fungi</taxon>
        <taxon>Dikarya</taxon>
        <taxon>Ascomycota</taxon>
        <taxon>Saccharomycotina</taxon>
        <taxon>Pichiomycetes</taxon>
        <taxon>Debaryomycetaceae</taxon>
        <taxon>Candida/Lodderomyces clade</taxon>
        <taxon>Candida</taxon>
    </lineage>
</organism>
<dbReference type="GeneID" id="73381103"/>
<dbReference type="Proteomes" id="UP001202479">
    <property type="component" value="Unassembled WGS sequence"/>
</dbReference>
<gene>
    <name evidence="2" type="ORF">KGF56_003488</name>
</gene>
<protein>
    <submittedName>
        <fullName evidence="2">Uncharacterized protein</fullName>
    </submittedName>
</protein>
<dbReference type="EMBL" id="JAHUZD010000122">
    <property type="protein sequence ID" value="KAI3403670.1"/>
    <property type="molecule type" value="Genomic_DNA"/>
</dbReference>